<sequence length="627" mass="72013">MKLASPPLPSLLPKATTLESEHSLHMKHRGKITFEGGHTTTEDSRASQPSTSTNESIAVIEERPSNIEESQPSTSKNIHGACSNCALLLKRNKQLKSNWLSAKHKLDVYRKEMESHSNAGNEDIPPIKKMRAHDFSSPTVTSDVKDVYSSDVGMPASNDVYEEETEESTETEAEDETIPQHKKIFLDNSNLRREPKFIVFFTQLLALFKFCHSCQFDHPLVEVQENGTMAEVTTTCANPKCGKTSKWFSQPYLTGTMIPAGNFLLSFAILVAYISHQNLESIQAYQIDMGYSIASEKMHAALTNKRLMNGIKQASPFGQTSCLEGMHPAVIHFNNLNRKNRMKNGVEQVHVVYPKFKNGEAVVRNLKVQQNFDYVDEIYDTIVDAMLDKKLAKEIKELKDETPPPMNRMLEKQRESMPIVDVPPTIPEYARSQTNGCHVTAMPGQIKCFISGCSNSWYNKDNDNFLPGNHCKKRKAPTVRGPIPKPKPRKEYFKTYKERLLKKRLEKNQVDFDNLKEQLHDLEEKLASEKDKEKEMNEKLRKYVDESEVLQNKINQQQFGYEKFISDDSKMIFYTGLSRKQFYARWEFIEAELSTPIRKEVTLLDFKRFFIVFLDQWSPRNCYAWTS</sequence>
<dbReference type="EMBL" id="CACRXK020000040">
    <property type="protein sequence ID" value="CAB3977283.1"/>
    <property type="molecule type" value="Genomic_DNA"/>
</dbReference>
<proteinExistence type="predicted"/>
<accession>A0A7D9H9F9</accession>
<organism evidence="3 4">
    <name type="scientific">Paramuricea clavata</name>
    <name type="common">Red gorgonian</name>
    <name type="synonym">Violescent sea-whip</name>
    <dbReference type="NCBI Taxonomy" id="317549"/>
    <lineage>
        <taxon>Eukaryota</taxon>
        <taxon>Metazoa</taxon>
        <taxon>Cnidaria</taxon>
        <taxon>Anthozoa</taxon>
        <taxon>Octocorallia</taxon>
        <taxon>Malacalcyonacea</taxon>
        <taxon>Plexauridae</taxon>
        <taxon>Paramuricea</taxon>
    </lineage>
</organism>
<feature type="compositionally biased region" description="Pro residues" evidence="2">
    <location>
        <begin position="1"/>
        <end position="10"/>
    </location>
</feature>
<keyword evidence="1" id="KW-0175">Coiled coil</keyword>
<keyword evidence="4" id="KW-1185">Reference proteome</keyword>
<name>A0A7D9H9F9_PARCT</name>
<feature type="compositionally biased region" description="Polar residues" evidence="2">
    <location>
        <begin position="67"/>
        <end position="77"/>
    </location>
</feature>
<dbReference type="PANTHER" id="PTHR31751">
    <property type="entry name" value="SI:CH211-108C17.2-RELATED-RELATED"/>
    <property type="match status" value="1"/>
</dbReference>
<dbReference type="AlphaFoldDB" id="A0A7D9H9F9"/>
<dbReference type="PANTHER" id="PTHR31751:SF42">
    <property type="entry name" value="PROTEIN CBG10204"/>
    <property type="match status" value="1"/>
</dbReference>
<evidence type="ECO:0000256" key="2">
    <source>
        <dbReference type="SAM" id="MobiDB-lite"/>
    </source>
</evidence>
<feature type="region of interest" description="Disordered" evidence="2">
    <location>
        <begin position="1"/>
        <end position="77"/>
    </location>
</feature>
<evidence type="ECO:0000256" key="1">
    <source>
        <dbReference type="SAM" id="Coils"/>
    </source>
</evidence>
<gene>
    <name evidence="3" type="ORF">PACLA_8A002004</name>
</gene>
<dbReference type="OrthoDB" id="6141328at2759"/>
<feature type="compositionally biased region" description="Polar residues" evidence="2">
    <location>
        <begin position="46"/>
        <end position="56"/>
    </location>
</feature>
<feature type="coiled-coil region" evidence="1">
    <location>
        <begin position="505"/>
        <end position="553"/>
    </location>
</feature>
<comment type="caution">
    <text evidence="3">The sequence shown here is derived from an EMBL/GenBank/DDBJ whole genome shotgun (WGS) entry which is preliminary data.</text>
</comment>
<evidence type="ECO:0000313" key="3">
    <source>
        <dbReference type="EMBL" id="CAB3977283.1"/>
    </source>
</evidence>
<dbReference type="Proteomes" id="UP001152795">
    <property type="component" value="Unassembled WGS sequence"/>
</dbReference>
<reference evidence="3" key="1">
    <citation type="submission" date="2020-04" db="EMBL/GenBank/DDBJ databases">
        <authorList>
            <person name="Alioto T."/>
            <person name="Alioto T."/>
            <person name="Gomez Garrido J."/>
        </authorList>
    </citation>
    <scope>NUCLEOTIDE SEQUENCE</scope>
    <source>
        <strain evidence="3">A484AB</strain>
    </source>
</reference>
<protein>
    <submittedName>
        <fullName evidence="3">Uncharacterized protein</fullName>
    </submittedName>
</protein>
<feature type="compositionally biased region" description="Acidic residues" evidence="2">
    <location>
        <begin position="160"/>
        <end position="177"/>
    </location>
</feature>
<evidence type="ECO:0000313" key="4">
    <source>
        <dbReference type="Proteomes" id="UP001152795"/>
    </source>
</evidence>
<feature type="region of interest" description="Disordered" evidence="2">
    <location>
        <begin position="158"/>
        <end position="177"/>
    </location>
</feature>